<organism evidence="2 3">
    <name type="scientific">Shimazuella alba</name>
    <dbReference type="NCBI Taxonomy" id="2690964"/>
    <lineage>
        <taxon>Bacteria</taxon>
        <taxon>Bacillati</taxon>
        <taxon>Bacillota</taxon>
        <taxon>Bacilli</taxon>
        <taxon>Bacillales</taxon>
        <taxon>Thermoactinomycetaceae</taxon>
        <taxon>Shimazuella</taxon>
    </lineage>
</organism>
<accession>A0A6I4VTV4</accession>
<gene>
    <name evidence="2" type="ORF">GSM42_12110</name>
</gene>
<evidence type="ECO:0000256" key="1">
    <source>
        <dbReference type="SAM" id="Coils"/>
    </source>
</evidence>
<sequence>MSIWRYEREVENIKIEIARLEKLMNEKQDDFQRATKRGDETKARHDRREQLRISSKIRLLTRELILAERKLETEAEETNTKISPTISGDMLTF</sequence>
<reference evidence="2 3" key="1">
    <citation type="submission" date="2019-12" db="EMBL/GenBank/DDBJ databases">
        <title>Whole-genome analyses of novel actinobacteria.</title>
        <authorList>
            <person name="Sahin N."/>
            <person name="Saygin H."/>
        </authorList>
    </citation>
    <scope>NUCLEOTIDE SEQUENCE [LARGE SCALE GENOMIC DNA]</scope>
    <source>
        <strain evidence="2 3">KC615</strain>
    </source>
</reference>
<dbReference type="RefSeq" id="WP_160801800.1">
    <property type="nucleotide sequence ID" value="NZ_WUUL01000007.1"/>
</dbReference>
<proteinExistence type="predicted"/>
<dbReference type="AlphaFoldDB" id="A0A6I4VTV4"/>
<dbReference type="EMBL" id="WUUL01000007">
    <property type="protein sequence ID" value="MXQ54443.1"/>
    <property type="molecule type" value="Genomic_DNA"/>
</dbReference>
<name>A0A6I4VTV4_9BACL</name>
<protein>
    <submittedName>
        <fullName evidence="2">Uncharacterized protein</fullName>
    </submittedName>
</protein>
<keyword evidence="1" id="KW-0175">Coiled coil</keyword>
<keyword evidence="3" id="KW-1185">Reference proteome</keyword>
<dbReference type="Proteomes" id="UP000430692">
    <property type="component" value="Unassembled WGS sequence"/>
</dbReference>
<comment type="caution">
    <text evidence="2">The sequence shown here is derived from an EMBL/GenBank/DDBJ whole genome shotgun (WGS) entry which is preliminary data.</text>
</comment>
<evidence type="ECO:0000313" key="2">
    <source>
        <dbReference type="EMBL" id="MXQ54443.1"/>
    </source>
</evidence>
<feature type="coiled-coil region" evidence="1">
    <location>
        <begin position="3"/>
        <end position="77"/>
    </location>
</feature>
<evidence type="ECO:0000313" key="3">
    <source>
        <dbReference type="Proteomes" id="UP000430692"/>
    </source>
</evidence>